<proteinExistence type="predicted"/>
<evidence type="ECO:0000256" key="1">
    <source>
        <dbReference type="ARBA" id="ARBA00012513"/>
    </source>
</evidence>
<evidence type="ECO:0000259" key="10">
    <source>
        <dbReference type="PROSITE" id="PS50011"/>
    </source>
</evidence>
<dbReference type="EMBL" id="BMRP01000005">
    <property type="protein sequence ID" value="GGU54945.1"/>
    <property type="molecule type" value="Genomic_DNA"/>
</dbReference>
<dbReference type="PANTHER" id="PTHR22983">
    <property type="entry name" value="PROTEIN KINASE RELATED"/>
    <property type="match status" value="1"/>
</dbReference>
<comment type="caution">
    <text evidence="11">The sequence shown here is derived from an EMBL/GenBank/DDBJ whole genome shotgun (WGS) entry which is preliminary data.</text>
</comment>
<evidence type="ECO:0000256" key="6">
    <source>
        <dbReference type="ARBA" id="ARBA00022840"/>
    </source>
</evidence>
<evidence type="ECO:0000256" key="8">
    <source>
        <dbReference type="ARBA" id="ARBA00048679"/>
    </source>
</evidence>
<dbReference type="PANTHER" id="PTHR22983:SF6">
    <property type="entry name" value="SERINE_THREONINE-PROTEIN KINASE 36"/>
    <property type="match status" value="1"/>
</dbReference>
<accession>A0ABQ2UYV7</accession>
<dbReference type="Pfam" id="PF00069">
    <property type="entry name" value="Pkinase"/>
    <property type="match status" value="1"/>
</dbReference>
<reference evidence="12" key="1">
    <citation type="journal article" date="2019" name="Int. J. Syst. Evol. Microbiol.">
        <title>The Global Catalogue of Microorganisms (GCM) 10K type strain sequencing project: providing services to taxonomists for standard genome sequencing and annotation.</title>
        <authorList>
            <consortium name="The Broad Institute Genomics Platform"/>
            <consortium name="The Broad Institute Genome Sequencing Center for Infectious Disease"/>
            <person name="Wu L."/>
            <person name="Ma J."/>
        </authorList>
    </citation>
    <scope>NUCLEOTIDE SEQUENCE [LARGE SCALE GENOMIC DNA]</scope>
    <source>
        <strain evidence="12">JCM 3399</strain>
    </source>
</reference>
<feature type="compositionally biased region" description="Low complexity" evidence="9">
    <location>
        <begin position="190"/>
        <end position="199"/>
    </location>
</feature>
<evidence type="ECO:0000313" key="12">
    <source>
        <dbReference type="Proteomes" id="UP000654471"/>
    </source>
</evidence>
<dbReference type="SMART" id="SM00220">
    <property type="entry name" value="S_TKc"/>
    <property type="match status" value="1"/>
</dbReference>
<evidence type="ECO:0000256" key="9">
    <source>
        <dbReference type="SAM" id="MobiDB-lite"/>
    </source>
</evidence>
<dbReference type="PROSITE" id="PS00108">
    <property type="entry name" value="PROTEIN_KINASE_ST"/>
    <property type="match status" value="1"/>
</dbReference>
<dbReference type="Proteomes" id="UP000654471">
    <property type="component" value="Unassembled WGS sequence"/>
</dbReference>
<evidence type="ECO:0000256" key="7">
    <source>
        <dbReference type="ARBA" id="ARBA00047899"/>
    </source>
</evidence>
<keyword evidence="12" id="KW-1185">Reference proteome</keyword>
<keyword evidence="3" id="KW-0808">Transferase</keyword>
<dbReference type="Gene3D" id="1.10.510.10">
    <property type="entry name" value="Transferase(Phosphotransferase) domain 1"/>
    <property type="match status" value="1"/>
</dbReference>
<keyword evidence="6" id="KW-0067">ATP-binding</keyword>
<feature type="domain" description="Protein kinase" evidence="10">
    <location>
        <begin position="1"/>
        <end position="235"/>
    </location>
</feature>
<dbReference type="InterPro" id="IPR008271">
    <property type="entry name" value="Ser/Thr_kinase_AS"/>
</dbReference>
<feature type="region of interest" description="Disordered" evidence="9">
    <location>
        <begin position="147"/>
        <end position="212"/>
    </location>
</feature>
<evidence type="ECO:0000313" key="11">
    <source>
        <dbReference type="EMBL" id="GGU54945.1"/>
    </source>
</evidence>
<keyword evidence="5" id="KW-0418">Kinase</keyword>
<organism evidence="11 12">
    <name type="scientific">Streptomyces albospinus</name>
    <dbReference type="NCBI Taxonomy" id="285515"/>
    <lineage>
        <taxon>Bacteria</taxon>
        <taxon>Bacillati</taxon>
        <taxon>Actinomycetota</taxon>
        <taxon>Actinomycetes</taxon>
        <taxon>Kitasatosporales</taxon>
        <taxon>Streptomycetaceae</taxon>
        <taxon>Streptomyces</taxon>
    </lineage>
</organism>
<dbReference type="InterPro" id="IPR000719">
    <property type="entry name" value="Prot_kinase_dom"/>
</dbReference>
<sequence>MSVADAPRTAPLSVTQAVTVACEVLDALDHSHQHGIVHRDIKPSNIMLTGPTTVKVLDFGIAKALAEAATRLTGSGVAPGTPAYLSPEQISGVEIDHRADLYAMGCLLYELLTGAPPFQADSPFAVMHHHLSTEPVPLTRLRPQIPPRGGGGGRAGSALGPGGALRGRGGDAYRADRRARRRIGSDDAGGRAAPPGRGALSPCCRPPPAPHGAPSFHRICVGTGRKPSAVAVRPW</sequence>
<keyword evidence="4" id="KW-0547">Nucleotide-binding</keyword>
<evidence type="ECO:0000256" key="2">
    <source>
        <dbReference type="ARBA" id="ARBA00022527"/>
    </source>
</evidence>
<evidence type="ECO:0000256" key="3">
    <source>
        <dbReference type="ARBA" id="ARBA00022679"/>
    </source>
</evidence>
<dbReference type="SUPFAM" id="SSF56112">
    <property type="entry name" value="Protein kinase-like (PK-like)"/>
    <property type="match status" value="1"/>
</dbReference>
<evidence type="ECO:0000256" key="5">
    <source>
        <dbReference type="ARBA" id="ARBA00022777"/>
    </source>
</evidence>
<dbReference type="InterPro" id="IPR011009">
    <property type="entry name" value="Kinase-like_dom_sf"/>
</dbReference>
<comment type="catalytic activity">
    <reaction evidence="8">
        <text>L-seryl-[protein] + ATP = O-phospho-L-seryl-[protein] + ADP + H(+)</text>
        <dbReference type="Rhea" id="RHEA:17989"/>
        <dbReference type="Rhea" id="RHEA-COMP:9863"/>
        <dbReference type="Rhea" id="RHEA-COMP:11604"/>
        <dbReference type="ChEBI" id="CHEBI:15378"/>
        <dbReference type="ChEBI" id="CHEBI:29999"/>
        <dbReference type="ChEBI" id="CHEBI:30616"/>
        <dbReference type="ChEBI" id="CHEBI:83421"/>
        <dbReference type="ChEBI" id="CHEBI:456216"/>
        <dbReference type="EC" id="2.7.11.1"/>
    </reaction>
</comment>
<dbReference type="CDD" id="cd14014">
    <property type="entry name" value="STKc_PknB_like"/>
    <property type="match status" value="1"/>
</dbReference>
<dbReference type="PROSITE" id="PS50011">
    <property type="entry name" value="PROTEIN_KINASE_DOM"/>
    <property type="match status" value="1"/>
</dbReference>
<name>A0ABQ2UYV7_9ACTN</name>
<gene>
    <name evidence="11" type="ORF">GCM10010211_19540</name>
</gene>
<evidence type="ECO:0000256" key="4">
    <source>
        <dbReference type="ARBA" id="ARBA00022741"/>
    </source>
</evidence>
<keyword evidence="2" id="KW-0723">Serine/threonine-protein kinase</keyword>
<feature type="compositionally biased region" description="Gly residues" evidence="9">
    <location>
        <begin position="148"/>
        <end position="167"/>
    </location>
</feature>
<dbReference type="EC" id="2.7.11.1" evidence="1"/>
<comment type="catalytic activity">
    <reaction evidence="7">
        <text>L-threonyl-[protein] + ATP = O-phospho-L-threonyl-[protein] + ADP + H(+)</text>
        <dbReference type="Rhea" id="RHEA:46608"/>
        <dbReference type="Rhea" id="RHEA-COMP:11060"/>
        <dbReference type="Rhea" id="RHEA-COMP:11605"/>
        <dbReference type="ChEBI" id="CHEBI:15378"/>
        <dbReference type="ChEBI" id="CHEBI:30013"/>
        <dbReference type="ChEBI" id="CHEBI:30616"/>
        <dbReference type="ChEBI" id="CHEBI:61977"/>
        <dbReference type="ChEBI" id="CHEBI:456216"/>
        <dbReference type="EC" id="2.7.11.1"/>
    </reaction>
</comment>
<protein>
    <recommendedName>
        <fullName evidence="1">non-specific serine/threonine protein kinase</fullName>
        <ecNumber evidence="1">2.7.11.1</ecNumber>
    </recommendedName>
</protein>